<dbReference type="RefSeq" id="WP_241693739.1">
    <property type="nucleotide sequence ID" value="NZ_JAYEET010000022.1"/>
</dbReference>
<dbReference type="EMBL" id="JAYEET010000022">
    <property type="protein sequence ID" value="MEA1605592.1"/>
    <property type="molecule type" value="Genomic_DNA"/>
</dbReference>
<evidence type="ECO:0000313" key="2">
    <source>
        <dbReference type="Proteomes" id="UP001292571"/>
    </source>
</evidence>
<comment type="caution">
    <text evidence="1">The sequence shown here is derived from an EMBL/GenBank/DDBJ whole genome shotgun (WGS) entry which is preliminary data.</text>
</comment>
<accession>A0ABU5P7D7</accession>
<dbReference type="Proteomes" id="UP001292571">
    <property type="component" value="Unassembled WGS sequence"/>
</dbReference>
<sequence>MEQALSARIDQEQDRHSLTLDALAEVDAGRVINHKAVQDWADSLSDGDPTQRLLR</sequence>
<organism evidence="1 2">
    <name type="scientific">Pseudomonas spirodelae</name>
    <dbReference type="NCBI Taxonomy" id="3101751"/>
    <lineage>
        <taxon>Bacteria</taxon>
        <taxon>Pseudomonadati</taxon>
        <taxon>Pseudomonadota</taxon>
        <taxon>Gammaproteobacteria</taxon>
        <taxon>Pseudomonadales</taxon>
        <taxon>Pseudomonadaceae</taxon>
        <taxon>Pseudomonas</taxon>
    </lineage>
</organism>
<gene>
    <name evidence="1" type="ORF">SOP97_07120</name>
</gene>
<reference evidence="1 2" key="1">
    <citation type="submission" date="2023-12" db="EMBL/GenBank/DDBJ databases">
        <title>Pseudomonas sp. T5W1.</title>
        <authorList>
            <person name="Maltman C."/>
        </authorList>
    </citation>
    <scope>NUCLEOTIDE SEQUENCE [LARGE SCALE GENOMIC DNA]</scope>
    <source>
        <strain evidence="1 2">T5W1</strain>
    </source>
</reference>
<proteinExistence type="predicted"/>
<evidence type="ECO:0000313" key="1">
    <source>
        <dbReference type="EMBL" id="MEA1605592.1"/>
    </source>
</evidence>
<keyword evidence="2" id="KW-1185">Reference proteome</keyword>
<name>A0ABU5P7D7_9PSED</name>
<protein>
    <submittedName>
        <fullName evidence="1">CopG family transcriptional regulator</fullName>
    </submittedName>
</protein>